<dbReference type="EMBL" id="STGU01000003">
    <property type="protein sequence ID" value="THV37341.1"/>
    <property type="molecule type" value="Genomic_DNA"/>
</dbReference>
<protein>
    <recommendedName>
        <fullName evidence="6">Ribose 1,5-bisphosphate phosphokinase PhnN</fullName>
        <ecNumber evidence="6">2.7.4.23</ecNumber>
    </recommendedName>
    <alternativeName>
        <fullName evidence="6">Ribose 1,5-bisphosphokinase</fullName>
    </alternativeName>
</protein>
<comment type="pathway">
    <text evidence="2 6">Metabolic intermediate biosynthesis; 5-phospho-alpha-D-ribose 1-diphosphate biosynthesis; 5-phospho-alpha-D-ribose 1-diphosphate from D-ribose 5-phosphate (route II): step 3/3.</text>
</comment>
<dbReference type="Gene3D" id="3.40.50.300">
    <property type="entry name" value="P-loop containing nucleotide triphosphate hydrolases"/>
    <property type="match status" value="1"/>
</dbReference>
<keyword evidence="3 6" id="KW-0808">Transferase</keyword>
<dbReference type="UniPathway" id="UPA00087">
    <property type="reaction ID" value="UER00175"/>
</dbReference>
<gene>
    <name evidence="6 8" type="primary">phnN</name>
    <name evidence="8" type="ORF">FAA86_07055</name>
</gene>
<dbReference type="GO" id="GO:0019634">
    <property type="term" value="P:organic phosphonate metabolic process"/>
    <property type="evidence" value="ECO:0007669"/>
    <property type="project" value="UniProtKB-UniRule"/>
</dbReference>
<dbReference type="AlphaFoldDB" id="A0A4S8Q2K6"/>
<dbReference type="SUPFAM" id="SSF52540">
    <property type="entry name" value="P-loop containing nucleoside triphosphate hydrolases"/>
    <property type="match status" value="1"/>
</dbReference>
<proteinExistence type="inferred from homology"/>
<feature type="binding site" evidence="6">
    <location>
        <begin position="24"/>
        <end position="31"/>
    </location>
    <ligand>
        <name>ATP</name>
        <dbReference type="ChEBI" id="CHEBI:30616"/>
    </ligand>
</feature>
<evidence type="ECO:0000256" key="6">
    <source>
        <dbReference type="HAMAP-Rule" id="MF_00836"/>
    </source>
</evidence>
<feature type="domain" description="Guanylate kinase-like" evidence="7">
    <location>
        <begin position="17"/>
        <end position="193"/>
    </location>
</feature>
<dbReference type="SMART" id="SM00072">
    <property type="entry name" value="GuKc"/>
    <property type="match status" value="1"/>
</dbReference>
<evidence type="ECO:0000313" key="9">
    <source>
        <dbReference type="Proteomes" id="UP000307378"/>
    </source>
</evidence>
<reference evidence="8 9" key="1">
    <citation type="submission" date="2019-04" db="EMBL/GenBank/DDBJ databases">
        <title>genome sequence of strain W3.</title>
        <authorList>
            <person name="Gao J."/>
            <person name="Sun J."/>
        </authorList>
    </citation>
    <scope>NUCLEOTIDE SEQUENCE [LARGE SCALE GENOMIC DNA]</scope>
    <source>
        <strain evidence="8 9">W3</strain>
    </source>
</reference>
<comment type="similarity">
    <text evidence="6">Belongs to the ribose 1,5-bisphosphokinase family.</text>
</comment>
<evidence type="ECO:0000256" key="1">
    <source>
        <dbReference type="ARBA" id="ARBA00000373"/>
    </source>
</evidence>
<keyword evidence="8" id="KW-0418">Kinase</keyword>
<dbReference type="PROSITE" id="PS50052">
    <property type="entry name" value="GUANYLATE_KINASE_2"/>
    <property type="match status" value="1"/>
</dbReference>
<evidence type="ECO:0000256" key="4">
    <source>
        <dbReference type="ARBA" id="ARBA00022741"/>
    </source>
</evidence>
<accession>A0A4S8Q2K6</accession>
<keyword evidence="4 6" id="KW-0547">Nucleotide-binding</keyword>
<comment type="caution">
    <text evidence="8">The sequence shown here is derived from an EMBL/GenBank/DDBJ whole genome shotgun (WGS) entry which is preliminary data.</text>
</comment>
<evidence type="ECO:0000256" key="2">
    <source>
        <dbReference type="ARBA" id="ARBA00005069"/>
    </source>
</evidence>
<name>A0A4S8Q2K6_9HYPH</name>
<organism evidence="8 9">
    <name type="scientific">Rhizobium rosettiformans W3</name>
    <dbReference type="NCBI Taxonomy" id="538378"/>
    <lineage>
        <taxon>Bacteria</taxon>
        <taxon>Pseudomonadati</taxon>
        <taxon>Pseudomonadota</taxon>
        <taxon>Alphaproteobacteria</taxon>
        <taxon>Hyphomicrobiales</taxon>
        <taxon>Rhizobiaceae</taxon>
        <taxon>Rhizobium/Agrobacterium group</taxon>
        <taxon>Rhizobium</taxon>
    </lineage>
</organism>
<dbReference type="RefSeq" id="WP_136539311.1">
    <property type="nucleotide sequence ID" value="NZ_STGU01000003.1"/>
</dbReference>
<dbReference type="GO" id="GO:0005524">
    <property type="term" value="F:ATP binding"/>
    <property type="evidence" value="ECO:0007669"/>
    <property type="project" value="UniProtKB-KW"/>
</dbReference>
<comment type="catalytic activity">
    <reaction evidence="1 6">
        <text>alpha-D-ribose 1,5-bisphosphate + ATP = 5-phospho-alpha-D-ribose 1-diphosphate + ADP</text>
        <dbReference type="Rhea" id="RHEA:20109"/>
        <dbReference type="ChEBI" id="CHEBI:30616"/>
        <dbReference type="ChEBI" id="CHEBI:58017"/>
        <dbReference type="ChEBI" id="CHEBI:68688"/>
        <dbReference type="ChEBI" id="CHEBI:456216"/>
        <dbReference type="EC" id="2.7.4.23"/>
    </reaction>
</comment>
<evidence type="ECO:0000313" key="8">
    <source>
        <dbReference type="EMBL" id="THV37341.1"/>
    </source>
</evidence>
<dbReference type="Pfam" id="PF13238">
    <property type="entry name" value="AAA_18"/>
    <property type="match status" value="1"/>
</dbReference>
<dbReference type="GO" id="GO:0006015">
    <property type="term" value="P:5-phosphoribose 1-diphosphate biosynthetic process"/>
    <property type="evidence" value="ECO:0007669"/>
    <property type="project" value="UniProtKB-UniRule"/>
</dbReference>
<dbReference type="Proteomes" id="UP000307378">
    <property type="component" value="Unassembled WGS sequence"/>
</dbReference>
<dbReference type="InterPro" id="IPR012699">
    <property type="entry name" value="PhnN"/>
</dbReference>
<dbReference type="GO" id="GO:0033863">
    <property type="term" value="F:ribose 1,5-bisphosphate phosphokinase activity"/>
    <property type="evidence" value="ECO:0007669"/>
    <property type="project" value="UniProtKB-UniRule"/>
</dbReference>
<sequence length="199" mass="21209">MTQAVTERSAGTDTVSGTLVAVVGPSGVGKDSLMDFARLHFAGRSDLHFVRRVITRPRDAVGEDHEPVTLDRFEALSQAGAFAVSWRAHGLGYGIPADVYQSLGRGDVVIANGSRSALEAFRSAFANLVVVNVTARPEVLAKRLAARGRETAADIEARLARATEPLSPDLHVVEIDNSGELDAAGRTLVDLIESLLHKD</sequence>
<evidence type="ECO:0000256" key="3">
    <source>
        <dbReference type="ARBA" id="ARBA00022679"/>
    </source>
</evidence>
<dbReference type="NCBIfam" id="TIGR02322">
    <property type="entry name" value="phosphon_PhnN"/>
    <property type="match status" value="1"/>
</dbReference>
<dbReference type="InterPro" id="IPR008145">
    <property type="entry name" value="GK/Ca_channel_bsu"/>
</dbReference>
<evidence type="ECO:0000256" key="5">
    <source>
        <dbReference type="ARBA" id="ARBA00022840"/>
    </source>
</evidence>
<dbReference type="HAMAP" id="MF_00836">
    <property type="entry name" value="PhnN"/>
    <property type="match status" value="1"/>
</dbReference>
<evidence type="ECO:0000259" key="7">
    <source>
        <dbReference type="PROSITE" id="PS50052"/>
    </source>
</evidence>
<comment type="function">
    <text evidence="6">Catalyzes the phosphorylation of ribose 1,5-bisphosphate to 5-phospho-D-ribosyl alpha-1-diphosphate (PRPP).</text>
</comment>
<keyword evidence="5 6" id="KW-0067">ATP-binding</keyword>
<dbReference type="EC" id="2.7.4.23" evidence="6"/>
<dbReference type="InterPro" id="IPR008144">
    <property type="entry name" value="Guanylate_kin-like_dom"/>
</dbReference>
<dbReference type="InterPro" id="IPR027417">
    <property type="entry name" value="P-loop_NTPase"/>
</dbReference>